<dbReference type="Pfam" id="PF13538">
    <property type="entry name" value="UvrD_C_2"/>
    <property type="match status" value="1"/>
</dbReference>
<feature type="domain" description="AAA+ ATPase" evidence="4">
    <location>
        <begin position="73"/>
        <end position="243"/>
    </location>
</feature>
<organism evidence="5">
    <name type="scientific">freshwater metagenome</name>
    <dbReference type="NCBI Taxonomy" id="449393"/>
    <lineage>
        <taxon>unclassified sequences</taxon>
        <taxon>metagenomes</taxon>
        <taxon>ecological metagenomes</taxon>
    </lineage>
</organism>
<dbReference type="GO" id="GO:0008854">
    <property type="term" value="F:exodeoxyribonuclease V activity"/>
    <property type="evidence" value="ECO:0007669"/>
    <property type="project" value="InterPro"/>
</dbReference>
<reference evidence="5" key="1">
    <citation type="submission" date="2020-05" db="EMBL/GenBank/DDBJ databases">
        <authorList>
            <person name="Chiriac C."/>
            <person name="Salcher M."/>
            <person name="Ghai R."/>
            <person name="Kavagutti S V."/>
        </authorList>
    </citation>
    <scope>NUCLEOTIDE SEQUENCE</scope>
</reference>
<protein>
    <submittedName>
        <fullName evidence="5">Unannotated protein</fullName>
    </submittedName>
</protein>
<dbReference type="GO" id="GO:0005524">
    <property type="term" value="F:ATP binding"/>
    <property type="evidence" value="ECO:0007669"/>
    <property type="project" value="UniProtKB-KW"/>
</dbReference>
<dbReference type="AlphaFoldDB" id="A0A6J7UP77"/>
<dbReference type="GO" id="GO:0017116">
    <property type="term" value="F:single-stranded DNA helicase activity"/>
    <property type="evidence" value="ECO:0007669"/>
    <property type="project" value="TreeGrafter"/>
</dbReference>
<keyword evidence="2" id="KW-0067">ATP-binding</keyword>
<evidence type="ECO:0000256" key="3">
    <source>
        <dbReference type="SAM" id="MobiDB-lite"/>
    </source>
</evidence>
<name>A0A6J7UP77_9ZZZZ</name>
<dbReference type="CDD" id="cd18809">
    <property type="entry name" value="SF1_C_RecD"/>
    <property type="match status" value="1"/>
</dbReference>
<dbReference type="PANTHER" id="PTHR43788">
    <property type="entry name" value="DNA2/NAM7 HELICASE FAMILY MEMBER"/>
    <property type="match status" value="1"/>
</dbReference>
<proteinExistence type="inferred from homology"/>
<dbReference type="InterPro" id="IPR006344">
    <property type="entry name" value="RecD"/>
</dbReference>
<evidence type="ECO:0000256" key="1">
    <source>
        <dbReference type="ARBA" id="ARBA00022741"/>
    </source>
</evidence>
<dbReference type="InterPro" id="IPR027417">
    <property type="entry name" value="P-loop_NTPase"/>
</dbReference>
<dbReference type="Gene3D" id="3.40.50.300">
    <property type="entry name" value="P-loop containing nucleotide triphosphate hydrolases"/>
    <property type="match status" value="3"/>
</dbReference>
<keyword evidence="1" id="KW-0547">Nucleotide-binding</keyword>
<dbReference type="PANTHER" id="PTHR43788:SF6">
    <property type="entry name" value="DNA HELICASE B"/>
    <property type="match status" value="1"/>
</dbReference>
<evidence type="ECO:0000256" key="2">
    <source>
        <dbReference type="ARBA" id="ARBA00022840"/>
    </source>
</evidence>
<dbReference type="HAMAP" id="MF_01487">
    <property type="entry name" value="RecD"/>
    <property type="match status" value="1"/>
</dbReference>
<evidence type="ECO:0000259" key="4">
    <source>
        <dbReference type="SMART" id="SM00382"/>
    </source>
</evidence>
<feature type="region of interest" description="Disordered" evidence="3">
    <location>
        <begin position="24"/>
        <end position="44"/>
    </location>
</feature>
<dbReference type="SUPFAM" id="SSF52540">
    <property type="entry name" value="P-loop containing nucleoside triphosphate hydrolases"/>
    <property type="match status" value="1"/>
</dbReference>
<dbReference type="Pfam" id="PF13245">
    <property type="entry name" value="AAA_19"/>
    <property type="match status" value="1"/>
</dbReference>
<dbReference type="GO" id="GO:0006302">
    <property type="term" value="P:double-strand break repair"/>
    <property type="evidence" value="ECO:0007669"/>
    <property type="project" value="InterPro"/>
</dbReference>
<evidence type="ECO:0000313" key="5">
    <source>
        <dbReference type="EMBL" id="CAB5066726.1"/>
    </source>
</evidence>
<sequence>MYLTRFWSLERYVAADLLHRSQAATVEEEEQTSDGVSPSERSAEDEVKRLFIKAAGAGQVDEDQLAASLAGVHRNFVVISGGPGTGKTTTVATFLAGLVSSMQPPAGSGSNSTNQATQRIALAAPTGKAAARMTEAIRKAINNLGDALDSEVARELGELEASTIHRLLGASPGTGFRHNPSNPLPHDIVIVDEVSMVSLSLMAHLLAAIRPDAKVVLVGDPYQLASIEAGAVLGDIVGIGSGGGEVAGTAPPAAIAESVRVLTTVHRQGEDSGILKLAECIRQGDADGAIEILKGANEDVIWVDPTNPDHKGKKIQAEQDLKDAATKVVTAAQGENAEIEEALKEILSVKVLSALRRGPTGVDHWNQLVENYLRSQELKGYSDWYAGRPVMVTKNDYLNGVFNGDVGVAIAKEDLNRDDRFQVWFERAEGNQMVEATRLDQIATQWAMSIHKSQGSEFDHVVVSMPPPPSRILTRELLYTAVTRAKKNLTIVATEESITAAIKREVARSSGLAARLENPASR</sequence>
<dbReference type="SMART" id="SM00382">
    <property type="entry name" value="AAA"/>
    <property type="match status" value="1"/>
</dbReference>
<dbReference type="InterPro" id="IPR003593">
    <property type="entry name" value="AAA+_ATPase"/>
</dbReference>
<dbReference type="EMBL" id="CAFBQW010000106">
    <property type="protein sequence ID" value="CAB5066726.1"/>
    <property type="molecule type" value="Genomic_DNA"/>
</dbReference>
<dbReference type="InterPro" id="IPR050534">
    <property type="entry name" value="Coronavir_polyprotein_1ab"/>
</dbReference>
<dbReference type="GO" id="GO:0009338">
    <property type="term" value="C:exodeoxyribonuclease V complex"/>
    <property type="evidence" value="ECO:0007669"/>
    <property type="project" value="InterPro"/>
</dbReference>
<dbReference type="InterPro" id="IPR027785">
    <property type="entry name" value="UvrD-like_helicase_C"/>
</dbReference>
<dbReference type="GO" id="GO:0006310">
    <property type="term" value="P:DNA recombination"/>
    <property type="evidence" value="ECO:0007669"/>
    <property type="project" value="InterPro"/>
</dbReference>
<gene>
    <name evidence="5" type="ORF">UFOPK4354_01035</name>
</gene>
<accession>A0A6J7UP77</accession>
<dbReference type="NCBIfam" id="TIGR01447">
    <property type="entry name" value="recD"/>
    <property type="match status" value="1"/>
</dbReference>
<dbReference type="CDD" id="cd17933">
    <property type="entry name" value="DEXSc_RecD-like"/>
    <property type="match status" value="1"/>
</dbReference>